<organism evidence="1 2">
    <name type="scientific">Aaosphaeria arxii CBS 175.79</name>
    <dbReference type="NCBI Taxonomy" id="1450172"/>
    <lineage>
        <taxon>Eukaryota</taxon>
        <taxon>Fungi</taxon>
        <taxon>Dikarya</taxon>
        <taxon>Ascomycota</taxon>
        <taxon>Pezizomycotina</taxon>
        <taxon>Dothideomycetes</taxon>
        <taxon>Pleosporomycetidae</taxon>
        <taxon>Pleosporales</taxon>
        <taxon>Pleosporales incertae sedis</taxon>
        <taxon>Aaosphaeria</taxon>
    </lineage>
</organism>
<protein>
    <submittedName>
        <fullName evidence="1">Uncharacterized protein</fullName>
    </submittedName>
</protein>
<dbReference type="AlphaFoldDB" id="A0A6A5XLZ0"/>
<dbReference type="Proteomes" id="UP000799778">
    <property type="component" value="Unassembled WGS sequence"/>
</dbReference>
<evidence type="ECO:0000313" key="1">
    <source>
        <dbReference type="EMBL" id="KAF2013847.1"/>
    </source>
</evidence>
<dbReference type="GeneID" id="54291427"/>
<evidence type="ECO:0000313" key="2">
    <source>
        <dbReference type="Proteomes" id="UP000799778"/>
    </source>
</evidence>
<dbReference type="OrthoDB" id="3809969at2759"/>
<gene>
    <name evidence="1" type="ORF">BU24DRAFT_494240</name>
</gene>
<dbReference type="EMBL" id="ML978071">
    <property type="protein sequence ID" value="KAF2013847.1"/>
    <property type="molecule type" value="Genomic_DNA"/>
</dbReference>
<name>A0A6A5XLZ0_9PLEO</name>
<accession>A0A6A5XLZ0</accession>
<reference evidence="1" key="1">
    <citation type="journal article" date="2020" name="Stud. Mycol.">
        <title>101 Dothideomycetes genomes: a test case for predicting lifestyles and emergence of pathogens.</title>
        <authorList>
            <person name="Haridas S."/>
            <person name="Albert R."/>
            <person name="Binder M."/>
            <person name="Bloem J."/>
            <person name="Labutti K."/>
            <person name="Salamov A."/>
            <person name="Andreopoulos B."/>
            <person name="Baker S."/>
            <person name="Barry K."/>
            <person name="Bills G."/>
            <person name="Bluhm B."/>
            <person name="Cannon C."/>
            <person name="Castanera R."/>
            <person name="Culley D."/>
            <person name="Daum C."/>
            <person name="Ezra D."/>
            <person name="Gonzalez J."/>
            <person name="Henrissat B."/>
            <person name="Kuo A."/>
            <person name="Liang C."/>
            <person name="Lipzen A."/>
            <person name="Lutzoni F."/>
            <person name="Magnuson J."/>
            <person name="Mondo S."/>
            <person name="Nolan M."/>
            <person name="Ohm R."/>
            <person name="Pangilinan J."/>
            <person name="Park H.-J."/>
            <person name="Ramirez L."/>
            <person name="Alfaro M."/>
            <person name="Sun H."/>
            <person name="Tritt A."/>
            <person name="Yoshinaga Y."/>
            <person name="Zwiers L.-H."/>
            <person name="Turgeon B."/>
            <person name="Goodwin S."/>
            <person name="Spatafora J."/>
            <person name="Crous P."/>
            <person name="Grigoriev I."/>
        </authorList>
    </citation>
    <scope>NUCLEOTIDE SEQUENCE</scope>
    <source>
        <strain evidence="1">CBS 175.79</strain>
    </source>
</reference>
<keyword evidence="2" id="KW-1185">Reference proteome</keyword>
<dbReference type="RefSeq" id="XP_033382186.1">
    <property type="nucleotide sequence ID" value="XM_033534030.1"/>
</dbReference>
<proteinExistence type="predicted"/>
<sequence length="355" mass="41135">MKLIWPEYLYLSQSWTLEETLLEQKTTEARWFPQVYLDYTSLRPGNQLWVRTSQAFTIELEYLLPFPIPVNNFRYSLPNPPIRVHPISVNGLAVLAQKQRCHPLNRQATQMESLADPYQVQVGQIYRLPSVTNNLALCSAQAQSFFERPLGQPFLVIQIRPRRSSPSEGGQGLPIVRGLALTSFHNQPIRNHYHRQDRKTAWIRRQYIPVEGSGTESHDEIPYAQLSEDSAQLSGKWYINVMRHFDITSQELCAWTAEGTKPIRIWNLDELWKYSTAMREVGKRRFKARSQGKDQDMVDFNVDWTTENGLPEVLGEYRSDSSLEIGTEDSRKQRIRDEQKVVFVNNARTPTPAGR</sequence>